<keyword evidence="2 5" id="KW-0812">Transmembrane</keyword>
<sequence>MYEKANLFKRFIAFLIDKILVFIVTLLIAFLATSLAFTYHELFLIISISFSVLGALLTSLYILFRDGFDFMKNRSIGKMVVKLKPIIMNTGAKCDLETSAKRNWLFAFVNLLSFFNPIFVRYITKPIVEMILIVLFSLPETIYIIVEVAHVFTDDKGLRWGDKMAGTQVIEAK</sequence>
<evidence type="ECO:0000259" key="6">
    <source>
        <dbReference type="Pfam" id="PF06271"/>
    </source>
</evidence>
<keyword evidence="3 5" id="KW-1133">Transmembrane helix</keyword>
<evidence type="ECO:0000256" key="5">
    <source>
        <dbReference type="SAM" id="Phobius"/>
    </source>
</evidence>
<comment type="subcellular location">
    <subcellularLocation>
        <location evidence="1">Membrane</location>
        <topology evidence="1">Multi-pass membrane protein</topology>
    </subcellularLocation>
</comment>
<keyword evidence="4 5" id="KW-0472">Membrane</keyword>
<evidence type="ECO:0000256" key="2">
    <source>
        <dbReference type="ARBA" id="ARBA00022692"/>
    </source>
</evidence>
<dbReference type="AlphaFoldDB" id="X1L6R2"/>
<feature type="transmembrane region" description="Helical" evidence="5">
    <location>
        <begin position="12"/>
        <end position="37"/>
    </location>
</feature>
<dbReference type="InterPro" id="IPR010432">
    <property type="entry name" value="RDD"/>
</dbReference>
<dbReference type="GO" id="GO:0016020">
    <property type="term" value="C:membrane"/>
    <property type="evidence" value="ECO:0007669"/>
    <property type="project" value="UniProtKB-SubCell"/>
</dbReference>
<comment type="caution">
    <text evidence="7">The sequence shown here is derived from an EMBL/GenBank/DDBJ whole genome shotgun (WGS) entry which is preliminary data.</text>
</comment>
<evidence type="ECO:0000256" key="4">
    <source>
        <dbReference type="ARBA" id="ARBA00023136"/>
    </source>
</evidence>
<feature type="domain" description="RDD" evidence="6">
    <location>
        <begin position="5"/>
        <end position="166"/>
    </location>
</feature>
<gene>
    <name evidence="7" type="ORF">S06H3_05281</name>
</gene>
<evidence type="ECO:0000256" key="3">
    <source>
        <dbReference type="ARBA" id="ARBA00022989"/>
    </source>
</evidence>
<dbReference type="EMBL" id="BARV01001939">
    <property type="protein sequence ID" value="GAI01566.1"/>
    <property type="molecule type" value="Genomic_DNA"/>
</dbReference>
<feature type="transmembrane region" description="Helical" evidence="5">
    <location>
        <begin position="104"/>
        <end position="124"/>
    </location>
</feature>
<dbReference type="Pfam" id="PF06271">
    <property type="entry name" value="RDD"/>
    <property type="match status" value="1"/>
</dbReference>
<feature type="transmembrane region" description="Helical" evidence="5">
    <location>
        <begin position="43"/>
        <end position="64"/>
    </location>
</feature>
<protein>
    <recommendedName>
        <fullName evidence="6">RDD domain-containing protein</fullName>
    </recommendedName>
</protein>
<name>X1L6R2_9ZZZZ</name>
<evidence type="ECO:0000313" key="7">
    <source>
        <dbReference type="EMBL" id="GAI01566.1"/>
    </source>
</evidence>
<evidence type="ECO:0000256" key="1">
    <source>
        <dbReference type="ARBA" id="ARBA00004141"/>
    </source>
</evidence>
<reference evidence="7" key="1">
    <citation type="journal article" date="2014" name="Front. Microbiol.">
        <title>High frequency of phylogenetically diverse reductive dehalogenase-homologous genes in deep subseafloor sedimentary metagenomes.</title>
        <authorList>
            <person name="Kawai M."/>
            <person name="Futagami T."/>
            <person name="Toyoda A."/>
            <person name="Takaki Y."/>
            <person name="Nishi S."/>
            <person name="Hori S."/>
            <person name="Arai W."/>
            <person name="Tsubouchi T."/>
            <person name="Morono Y."/>
            <person name="Uchiyama I."/>
            <person name="Ito T."/>
            <person name="Fujiyama A."/>
            <person name="Inagaki F."/>
            <person name="Takami H."/>
        </authorList>
    </citation>
    <scope>NUCLEOTIDE SEQUENCE</scope>
    <source>
        <strain evidence="7">Expedition CK06-06</strain>
    </source>
</reference>
<accession>X1L6R2</accession>
<proteinExistence type="predicted"/>
<feature type="transmembrane region" description="Helical" evidence="5">
    <location>
        <begin position="130"/>
        <end position="153"/>
    </location>
</feature>
<organism evidence="7">
    <name type="scientific">marine sediment metagenome</name>
    <dbReference type="NCBI Taxonomy" id="412755"/>
    <lineage>
        <taxon>unclassified sequences</taxon>
        <taxon>metagenomes</taxon>
        <taxon>ecological metagenomes</taxon>
    </lineage>
</organism>